<keyword evidence="1 3" id="KW-0145">Chemotaxis</keyword>
<dbReference type="GO" id="GO:0050568">
    <property type="term" value="F:protein-glutamine glutaminase activity"/>
    <property type="evidence" value="ECO:0007669"/>
    <property type="project" value="UniProtKB-UniRule"/>
</dbReference>
<dbReference type="PANTHER" id="PTHR35147:SF2">
    <property type="entry name" value="CHEMORECEPTOR GLUTAMINE DEAMIDASE CHED-RELATED"/>
    <property type="match status" value="1"/>
</dbReference>
<dbReference type="InterPro" id="IPR038592">
    <property type="entry name" value="CheD-like_sf"/>
</dbReference>
<dbReference type="Proteomes" id="UP000184292">
    <property type="component" value="Unassembled WGS sequence"/>
</dbReference>
<sequence length="170" mass="18635">MANVETVIQGQFKISADADTILSTVLGSCVSVCLFDDVRGLGGMNHYLLPDVREGATNATDMKYGALSMELLINAMLRQGALRRDMRAKLFGGARITRAFDDIGGRNADFARSYMQREDIQVVAESLGGTQPRRVHFWPVGGRARLLLVDSKVVETPPKPVHPKADITLF</sequence>
<comment type="similarity">
    <text evidence="3">Belongs to the CheD family.</text>
</comment>
<dbReference type="AlphaFoldDB" id="A0A1M6DR12"/>
<dbReference type="EMBL" id="FQYO01000003">
    <property type="protein sequence ID" value="SHI75418.1"/>
    <property type="molecule type" value="Genomic_DNA"/>
</dbReference>
<protein>
    <recommendedName>
        <fullName evidence="3">Probable chemoreceptor glutamine deamidase CheD</fullName>
        <ecNumber evidence="3">3.5.1.44</ecNumber>
    </recommendedName>
</protein>
<dbReference type="GO" id="GO:0006935">
    <property type="term" value="P:chemotaxis"/>
    <property type="evidence" value="ECO:0007669"/>
    <property type="project" value="UniProtKB-UniRule"/>
</dbReference>
<dbReference type="STRING" id="1447782.SAMN05444417_1547"/>
<dbReference type="RefSeq" id="WP_073327861.1">
    <property type="nucleotide sequence ID" value="NZ_FQYO01000003.1"/>
</dbReference>
<evidence type="ECO:0000256" key="2">
    <source>
        <dbReference type="ARBA" id="ARBA00022801"/>
    </source>
</evidence>
<dbReference type="PANTHER" id="PTHR35147">
    <property type="entry name" value="CHEMORECEPTOR GLUTAMINE DEAMIDASE CHED-RELATED"/>
    <property type="match status" value="1"/>
</dbReference>
<keyword evidence="2 3" id="KW-0378">Hydrolase</keyword>
<organism evidence="4 5">
    <name type="scientific">Wenxinia saemankumensis</name>
    <dbReference type="NCBI Taxonomy" id="1447782"/>
    <lineage>
        <taxon>Bacteria</taxon>
        <taxon>Pseudomonadati</taxon>
        <taxon>Pseudomonadota</taxon>
        <taxon>Alphaproteobacteria</taxon>
        <taxon>Rhodobacterales</taxon>
        <taxon>Roseobacteraceae</taxon>
        <taxon>Wenxinia</taxon>
    </lineage>
</organism>
<dbReference type="OrthoDB" id="9807202at2"/>
<keyword evidence="5" id="KW-1185">Reference proteome</keyword>
<accession>A0A1M6DR12</accession>
<comment type="catalytic activity">
    <reaction evidence="3">
        <text>L-glutaminyl-[protein] + H2O = L-glutamyl-[protein] + NH4(+)</text>
        <dbReference type="Rhea" id="RHEA:16441"/>
        <dbReference type="Rhea" id="RHEA-COMP:10207"/>
        <dbReference type="Rhea" id="RHEA-COMP:10208"/>
        <dbReference type="ChEBI" id="CHEBI:15377"/>
        <dbReference type="ChEBI" id="CHEBI:28938"/>
        <dbReference type="ChEBI" id="CHEBI:29973"/>
        <dbReference type="ChEBI" id="CHEBI:30011"/>
        <dbReference type="EC" id="3.5.1.44"/>
    </reaction>
</comment>
<proteinExistence type="inferred from homology"/>
<evidence type="ECO:0000313" key="5">
    <source>
        <dbReference type="Proteomes" id="UP000184292"/>
    </source>
</evidence>
<dbReference type="Gene3D" id="3.30.1330.200">
    <property type="match status" value="1"/>
</dbReference>
<name>A0A1M6DR12_9RHOB</name>
<gene>
    <name evidence="3" type="primary">cheD</name>
    <name evidence="4" type="ORF">SAMN05444417_1547</name>
</gene>
<evidence type="ECO:0000313" key="4">
    <source>
        <dbReference type="EMBL" id="SHI75418.1"/>
    </source>
</evidence>
<dbReference type="HAMAP" id="MF_01440">
    <property type="entry name" value="CheD"/>
    <property type="match status" value="1"/>
</dbReference>
<evidence type="ECO:0000256" key="1">
    <source>
        <dbReference type="ARBA" id="ARBA00022500"/>
    </source>
</evidence>
<dbReference type="EC" id="3.5.1.44" evidence="3"/>
<evidence type="ECO:0000256" key="3">
    <source>
        <dbReference type="HAMAP-Rule" id="MF_01440"/>
    </source>
</evidence>
<dbReference type="SUPFAM" id="SSF64438">
    <property type="entry name" value="CNF1/YfiH-like putative cysteine hydrolases"/>
    <property type="match status" value="1"/>
</dbReference>
<comment type="function">
    <text evidence="3">Probably deamidates glutamine residues to glutamate on methyl-accepting chemotaxis receptors (MCPs), playing an important role in chemotaxis.</text>
</comment>
<dbReference type="CDD" id="cd16352">
    <property type="entry name" value="CheD"/>
    <property type="match status" value="1"/>
</dbReference>
<dbReference type="Pfam" id="PF03975">
    <property type="entry name" value="CheD"/>
    <property type="match status" value="1"/>
</dbReference>
<dbReference type="InterPro" id="IPR011324">
    <property type="entry name" value="Cytotoxic_necrot_fac-like_cat"/>
</dbReference>
<dbReference type="InterPro" id="IPR005659">
    <property type="entry name" value="Chemorcpt_Glu_NH3ase_CheD"/>
</dbReference>
<reference evidence="4 5" key="1">
    <citation type="submission" date="2016-11" db="EMBL/GenBank/DDBJ databases">
        <authorList>
            <person name="Jaros S."/>
            <person name="Januszkiewicz K."/>
            <person name="Wedrychowicz H."/>
        </authorList>
    </citation>
    <scope>NUCLEOTIDE SEQUENCE [LARGE SCALE GENOMIC DNA]</scope>
    <source>
        <strain evidence="4 5">DSM 100565</strain>
    </source>
</reference>